<dbReference type="Proteomes" id="UP001239909">
    <property type="component" value="Unassembled WGS sequence"/>
</dbReference>
<keyword evidence="2" id="KW-1185">Reference proteome</keyword>
<proteinExistence type="predicted"/>
<sequence>MSLHAASTTGYGAATRALGTERDVEYGVFGQVTGQLTRAMRADAPFAELAQALHANSRLWTVLATDLAHPENTLPESLRARLISLAVFARRHTARVLAGEDSAAVLVEINTTVMRGLRGQPGPMAREAGA</sequence>
<reference evidence="1 2" key="1">
    <citation type="submission" date="2023-04" db="EMBL/GenBank/DDBJ databases">
        <title>Marinoamorphus aggregata gen. nov., sp. Nov., isolate from tissue of brittle star Ophioplocus japonicus.</title>
        <authorList>
            <person name="Kawano K."/>
            <person name="Sawayama S."/>
            <person name="Nakagawa S."/>
        </authorList>
    </citation>
    <scope>NUCLEOTIDE SEQUENCE [LARGE SCALE GENOMIC DNA]</scope>
    <source>
        <strain evidence="1 2">NKW23</strain>
    </source>
</reference>
<gene>
    <name evidence="1" type="ORF">LNKW23_28450</name>
</gene>
<accession>A0ABQ6LPF5</accession>
<comment type="caution">
    <text evidence="1">The sequence shown here is derived from an EMBL/GenBank/DDBJ whole genome shotgun (WGS) entry which is preliminary data.</text>
</comment>
<evidence type="ECO:0008006" key="3">
    <source>
        <dbReference type="Google" id="ProtNLM"/>
    </source>
</evidence>
<organism evidence="1 2">
    <name type="scientific">Paralimibaculum aggregatum</name>
    <dbReference type="NCBI Taxonomy" id="3036245"/>
    <lineage>
        <taxon>Bacteria</taxon>
        <taxon>Pseudomonadati</taxon>
        <taxon>Pseudomonadota</taxon>
        <taxon>Alphaproteobacteria</taxon>
        <taxon>Rhodobacterales</taxon>
        <taxon>Paracoccaceae</taxon>
        <taxon>Paralimibaculum</taxon>
    </lineage>
</organism>
<evidence type="ECO:0000313" key="2">
    <source>
        <dbReference type="Proteomes" id="UP001239909"/>
    </source>
</evidence>
<dbReference type="Pfam" id="PF07309">
    <property type="entry name" value="FlaF"/>
    <property type="match status" value="1"/>
</dbReference>
<dbReference type="NCBIfam" id="NF009435">
    <property type="entry name" value="PRK12794.1"/>
    <property type="match status" value="1"/>
</dbReference>
<protein>
    <recommendedName>
        <fullName evidence="3">Flagellar biosynthesis regulatory protein FlaF</fullName>
    </recommendedName>
</protein>
<dbReference type="InterPro" id="IPR010845">
    <property type="entry name" value="FlaF"/>
</dbReference>
<evidence type="ECO:0000313" key="1">
    <source>
        <dbReference type="EMBL" id="GMG83632.1"/>
    </source>
</evidence>
<name>A0ABQ6LPF5_9RHOB</name>
<dbReference type="EMBL" id="BSYI01000022">
    <property type="protein sequence ID" value="GMG83632.1"/>
    <property type="molecule type" value="Genomic_DNA"/>
</dbReference>
<dbReference type="RefSeq" id="WP_285672426.1">
    <property type="nucleotide sequence ID" value="NZ_BSYI01000022.1"/>
</dbReference>